<dbReference type="SUPFAM" id="SSF51735">
    <property type="entry name" value="NAD(P)-binding Rossmann-fold domains"/>
    <property type="match status" value="1"/>
</dbReference>
<dbReference type="Gene3D" id="3.40.50.720">
    <property type="entry name" value="NAD(P)-binding Rossmann-like Domain"/>
    <property type="match status" value="1"/>
</dbReference>
<dbReference type="InterPro" id="IPR036291">
    <property type="entry name" value="NAD(P)-bd_dom_sf"/>
</dbReference>
<dbReference type="PANTHER" id="PTHR11695">
    <property type="entry name" value="ALCOHOL DEHYDROGENASE RELATED"/>
    <property type="match status" value="1"/>
</dbReference>
<comment type="caution">
    <text evidence="1">The sequence shown here is derived from an EMBL/GenBank/DDBJ whole genome shotgun (WGS) entry which is preliminary data.</text>
</comment>
<name>A0ABC8Q8J5_9RALS</name>
<evidence type="ECO:0000313" key="2">
    <source>
        <dbReference type="Proteomes" id="UP001189663"/>
    </source>
</evidence>
<evidence type="ECO:0000313" key="1">
    <source>
        <dbReference type="EMBL" id="CAJ0778882.1"/>
    </source>
</evidence>
<dbReference type="Proteomes" id="UP001189663">
    <property type="component" value="Unassembled WGS sequence"/>
</dbReference>
<organism evidence="1 2">
    <name type="scientific">Ralstonia holmesii</name>
    <dbReference type="NCBI Taxonomy" id="3058602"/>
    <lineage>
        <taxon>Bacteria</taxon>
        <taxon>Pseudomonadati</taxon>
        <taxon>Pseudomonadota</taxon>
        <taxon>Betaproteobacteria</taxon>
        <taxon>Burkholderiales</taxon>
        <taxon>Burkholderiaceae</taxon>
        <taxon>Ralstonia</taxon>
    </lineage>
</organism>
<dbReference type="EMBL" id="CATZAT010000001">
    <property type="protein sequence ID" value="CAJ0778882.1"/>
    <property type="molecule type" value="Genomic_DNA"/>
</dbReference>
<gene>
    <name evidence="1" type="ORF">LMG18096_00847</name>
</gene>
<dbReference type="Gene3D" id="3.90.180.10">
    <property type="entry name" value="Medium-chain alcohol dehydrogenases, catalytic domain"/>
    <property type="match status" value="1"/>
</dbReference>
<proteinExistence type="predicted"/>
<reference evidence="1 2" key="1">
    <citation type="submission" date="2023-07" db="EMBL/GenBank/DDBJ databases">
        <authorList>
            <person name="Peeters C."/>
        </authorList>
    </citation>
    <scope>NUCLEOTIDE SEQUENCE [LARGE SCALE GENOMIC DNA]</scope>
    <source>
        <strain evidence="1 2">LMG 18096</strain>
    </source>
</reference>
<protein>
    <submittedName>
        <fullName evidence="1">Uncharacterized protein</fullName>
    </submittedName>
</protein>
<dbReference type="InterPro" id="IPR050700">
    <property type="entry name" value="YIM1/Zinc_Alcohol_DH_Fams"/>
</dbReference>
<dbReference type="AlphaFoldDB" id="A0ABC8Q8J5"/>
<accession>A0ABC8Q8J5</accession>
<sequence length="146" mass="16318">MQMSSSTTKKQDFENILRDYDVVLNSQDGKTLNKSLRLLKGGGKLISISGPPDPEFAKEIGAPWFVKLFARMLSAGIRRKAKRRGINFSFLFMKAAGDQLREITRLIDAGNIHPVVDRVFPFESTNEAMAYVETGRAKGKVVVKIK</sequence>
<dbReference type="Pfam" id="PF13602">
    <property type="entry name" value="ADH_zinc_N_2"/>
    <property type="match status" value="1"/>
</dbReference>
<dbReference type="PANTHER" id="PTHR11695:SF294">
    <property type="entry name" value="RETICULON-4-INTERACTING PROTEIN 1, MITOCHONDRIAL"/>
    <property type="match status" value="1"/>
</dbReference>
<keyword evidence="2" id="KW-1185">Reference proteome</keyword>